<dbReference type="EMBL" id="LAHO01000012">
    <property type="protein sequence ID" value="KKO45061.1"/>
    <property type="molecule type" value="Genomic_DNA"/>
</dbReference>
<dbReference type="InterPro" id="IPR009777">
    <property type="entry name" value="ZapD"/>
</dbReference>
<evidence type="ECO:0000256" key="1">
    <source>
        <dbReference type="ARBA" id="ARBA00022490"/>
    </source>
</evidence>
<dbReference type="GO" id="GO:0043093">
    <property type="term" value="P:FtsZ-dependent cytokinesis"/>
    <property type="evidence" value="ECO:0007669"/>
    <property type="project" value="UniProtKB-UniRule"/>
</dbReference>
<comment type="function">
    <text evidence="5">Cell division factor that enhances FtsZ-ring assembly. Directly interacts with FtsZ and promotes bundling of FtsZ protofilaments, with a reduction in FtsZ GTPase activity.</text>
</comment>
<dbReference type="Gene3D" id="2.60.440.10">
    <property type="entry name" value="YacF-like domains"/>
    <property type="match status" value="1"/>
</dbReference>
<dbReference type="Gene3D" id="1.10.3900.10">
    <property type="entry name" value="YacF-like"/>
    <property type="match status" value="1"/>
</dbReference>
<proteinExistence type="inferred from homology"/>
<organism evidence="6 7">
    <name type="scientific">Arsukibacterium ikkense</name>
    <dbReference type="NCBI Taxonomy" id="336831"/>
    <lineage>
        <taxon>Bacteria</taxon>
        <taxon>Pseudomonadati</taxon>
        <taxon>Pseudomonadota</taxon>
        <taxon>Gammaproteobacteria</taxon>
        <taxon>Chromatiales</taxon>
        <taxon>Chromatiaceae</taxon>
        <taxon>Arsukibacterium</taxon>
    </lineage>
</organism>
<dbReference type="PANTHER" id="PTHR39455:SF1">
    <property type="entry name" value="CELL DIVISION PROTEIN ZAPD"/>
    <property type="match status" value="1"/>
</dbReference>
<comment type="caution">
    <text evidence="6">The sequence shown here is derived from an EMBL/GenBank/DDBJ whole genome shotgun (WGS) entry which is preliminary data.</text>
</comment>
<evidence type="ECO:0000256" key="4">
    <source>
        <dbReference type="ARBA" id="ARBA00023306"/>
    </source>
</evidence>
<dbReference type="GO" id="GO:0000917">
    <property type="term" value="P:division septum assembly"/>
    <property type="evidence" value="ECO:0007669"/>
    <property type="project" value="UniProtKB-KW"/>
</dbReference>
<dbReference type="HAMAP" id="MF_01092">
    <property type="entry name" value="ZapD"/>
    <property type="match status" value="1"/>
</dbReference>
<accession>A0A0M2V343</accession>
<comment type="subunit">
    <text evidence="5">Interacts with FtsZ.</text>
</comment>
<evidence type="ECO:0000313" key="7">
    <source>
        <dbReference type="Proteomes" id="UP000034228"/>
    </source>
</evidence>
<sequence length="251" mass="28994">MTDTSDIIYEHPLNEKIRTYLRLEFLFQQVHAQLALADENQQQSFFSSLFALIEVMDRNDVRPDLIKDIERCESQLVVWSQHPSVSDSKLQTMLQAAVRMQSELLRSGKLLGGLKDDNFLAPIRQRFSIPGGCCYFDLPQLQYWFSLPLAERQAQAEDWLNQVALADQAIRYVLTFIRERSHYQNVVAENGFYQQNAEQYELLRVKYPAGQGIYPTVSGNKYRYAIRFMQLDADSARSAAAKSQQFQLACC</sequence>
<evidence type="ECO:0000256" key="2">
    <source>
        <dbReference type="ARBA" id="ARBA00022618"/>
    </source>
</evidence>
<dbReference type="OrthoDB" id="5294622at2"/>
<comment type="similarity">
    <text evidence="5">Belongs to the ZapD family.</text>
</comment>
<dbReference type="GO" id="GO:0005737">
    <property type="term" value="C:cytoplasm"/>
    <property type="evidence" value="ECO:0007669"/>
    <property type="project" value="UniProtKB-SubCell"/>
</dbReference>
<dbReference type="NCBIfam" id="NF003655">
    <property type="entry name" value="PRK05287.1-3"/>
    <property type="match status" value="1"/>
</dbReference>
<dbReference type="InterPro" id="IPR027462">
    <property type="entry name" value="ZapD_C"/>
</dbReference>
<evidence type="ECO:0000256" key="3">
    <source>
        <dbReference type="ARBA" id="ARBA00023210"/>
    </source>
</evidence>
<protein>
    <recommendedName>
        <fullName evidence="5">Cell division protein ZapD</fullName>
    </recommendedName>
    <alternativeName>
        <fullName evidence="5">Z ring-associated protein D</fullName>
    </alternativeName>
</protein>
<dbReference type="NCBIfam" id="NF003656">
    <property type="entry name" value="PRK05287.1-4"/>
    <property type="match status" value="1"/>
</dbReference>
<comment type="subcellular location">
    <subcellularLocation>
        <location evidence="5">Cytoplasm</location>
    </subcellularLocation>
    <text evidence="5">Localizes to mid-cell in an FtsZ-dependent manner.</text>
</comment>
<keyword evidence="2 5" id="KW-0132">Cell division</keyword>
<dbReference type="PATRIC" id="fig|336831.14.peg.1847"/>
<keyword evidence="7" id="KW-1185">Reference proteome</keyword>
<dbReference type="GO" id="GO:0032153">
    <property type="term" value="C:cell division site"/>
    <property type="evidence" value="ECO:0007669"/>
    <property type="project" value="TreeGrafter"/>
</dbReference>
<keyword evidence="3 5" id="KW-0717">Septation</keyword>
<name>A0A0M2V343_9GAMM</name>
<dbReference type="InterPro" id="IPR036268">
    <property type="entry name" value="ZapD_sf"/>
</dbReference>
<evidence type="ECO:0000256" key="5">
    <source>
        <dbReference type="HAMAP-Rule" id="MF_01092"/>
    </source>
</evidence>
<dbReference type="PANTHER" id="PTHR39455">
    <property type="entry name" value="CELL DIVISION PROTEIN ZAPD"/>
    <property type="match status" value="1"/>
</dbReference>
<keyword evidence="1 5" id="KW-0963">Cytoplasm</keyword>
<evidence type="ECO:0000313" key="6">
    <source>
        <dbReference type="EMBL" id="KKO45061.1"/>
    </source>
</evidence>
<gene>
    <name evidence="5" type="primary">zapD</name>
    <name evidence="6" type="ORF">WG68_13075</name>
</gene>
<reference evidence="6 7" key="1">
    <citation type="submission" date="2015-03" db="EMBL/GenBank/DDBJ databases">
        <title>Draft genome sequences of two protease-producing strains of Arsukibacterium isolated from two cold and alkaline environments.</title>
        <authorList>
            <person name="Lylloff J.E."/>
            <person name="Skov L.B."/>
            <person name="Jepsen M."/>
            <person name="Hallin P.F."/>
            <person name="Sorensen S.J."/>
            <person name="Stougaard P."/>
            <person name="Glaring M.A."/>
        </authorList>
    </citation>
    <scope>NUCLEOTIDE SEQUENCE [LARGE SCALE GENOMIC DNA]</scope>
    <source>
        <strain evidence="6 7">GCM72</strain>
    </source>
</reference>
<dbReference type="Proteomes" id="UP000034228">
    <property type="component" value="Unassembled WGS sequence"/>
</dbReference>
<dbReference type="Pfam" id="PF07072">
    <property type="entry name" value="ZapD"/>
    <property type="match status" value="1"/>
</dbReference>
<dbReference type="RefSeq" id="WP_046558142.1">
    <property type="nucleotide sequence ID" value="NZ_LAHO01000012.1"/>
</dbReference>
<keyword evidence="4 5" id="KW-0131">Cell cycle</keyword>
<dbReference type="SUPFAM" id="SSF160950">
    <property type="entry name" value="YacF-like"/>
    <property type="match status" value="1"/>
</dbReference>
<dbReference type="STRING" id="336831.WG68_13075"/>
<dbReference type="AlphaFoldDB" id="A0A0M2V343"/>